<dbReference type="InterPro" id="IPR011545">
    <property type="entry name" value="DEAD/DEAH_box_helicase_dom"/>
</dbReference>
<keyword evidence="8" id="KW-1185">Reference proteome</keyword>
<keyword evidence="4" id="KW-0067">ATP-binding</keyword>
<evidence type="ECO:0000256" key="1">
    <source>
        <dbReference type="ARBA" id="ARBA00022741"/>
    </source>
</evidence>
<evidence type="ECO:0000259" key="5">
    <source>
        <dbReference type="PROSITE" id="PS51192"/>
    </source>
</evidence>
<gene>
    <name evidence="7" type="ORF">CEUTPL_LOCUS5324</name>
</gene>
<dbReference type="InterPro" id="IPR014001">
    <property type="entry name" value="Helicase_ATP-bd"/>
</dbReference>
<dbReference type="Pfam" id="PF00270">
    <property type="entry name" value="DEAD"/>
    <property type="match status" value="1"/>
</dbReference>
<dbReference type="AlphaFoldDB" id="A0A9N9MH39"/>
<name>A0A9N9MH39_9CUCU</name>
<dbReference type="PROSITE" id="PS51192">
    <property type="entry name" value="HELICASE_ATP_BIND_1"/>
    <property type="match status" value="1"/>
</dbReference>
<feature type="domain" description="Helicase ATP-binding" evidence="5">
    <location>
        <begin position="123"/>
        <end position="297"/>
    </location>
</feature>
<evidence type="ECO:0000256" key="3">
    <source>
        <dbReference type="ARBA" id="ARBA00022806"/>
    </source>
</evidence>
<keyword evidence="3" id="KW-0347">Helicase</keyword>
<reference evidence="7" key="1">
    <citation type="submission" date="2022-01" db="EMBL/GenBank/DDBJ databases">
        <authorList>
            <person name="King R."/>
        </authorList>
    </citation>
    <scope>NUCLEOTIDE SEQUENCE</scope>
</reference>
<dbReference type="Proteomes" id="UP001152799">
    <property type="component" value="Chromosome 2"/>
</dbReference>
<dbReference type="PANTHER" id="PTHR47960">
    <property type="entry name" value="DEAD-BOX ATP-DEPENDENT RNA HELICASE 50"/>
    <property type="match status" value="1"/>
</dbReference>
<dbReference type="Gene3D" id="3.40.50.300">
    <property type="entry name" value="P-loop containing nucleotide triphosphate hydrolases"/>
    <property type="match status" value="2"/>
</dbReference>
<dbReference type="InterPro" id="IPR027417">
    <property type="entry name" value="P-loop_NTPase"/>
</dbReference>
<dbReference type="OrthoDB" id="10256233at2759"/>
<evidence type="ECO:0000259" key="6">
    <source>
        <dbReference type="PROSITE" id="PS51194"/>
    </source>
</evidence>
<evidence type="ECO:0000313" key="8">
    <source>
        <dbReference type="Proteomes" id="UP001152799"/>
    </source>
</evidence>
<feature type="domain" description="Helicase C-terminal" evidence="6">
    <location>
        <begin position="321"/>
        <end position="473"/>
    </location>
</feature>
<evidence type="ECO:0000256" key="4">
    <source>
        <dbReference type="ARBA" id="ARBA00022840"/>
    </source>
</evidence>
<dbReference type="SMART" id="SM00490">
    <property type="entry name" value="HELICc"/>
    <property type="match status" value="1"/>
</dbReference>
<dbReference type="GO" id="GO:0016787">
    <property type="term" value="F:hydrolase activity"/>
    <property type="evidence" value="ECO:0007669"/>
    <property type="project" value="UniProtKB-KW"/>
</dbReference>
<evidence type="ECO:0008006" key="9">
    <source>
        <dbReference type="Google" id="ProtNLM"/>
    </source>
</evidence>
<dbReference type="CDD" id="cd18787">
    <property type="entry name" value="SF2_C_DEAD"/>
    <property type="match status" value="1"/>
</dbReference>
<dbReference type="GO" id="GO:0003676">
    <property type="term" value="F:nucleic acid binding"/>
    <property type="evidence" value="ECO:0007669"/>
    <property type="project" value="InterPro"/>
</dbReference>
<evidence type="ECO:0000256" key="2">
    <source>
        <dbReference type="ARBA" id="ARBA00022801"/>
    </source>
</evidence>
<sequence>MSSRAFSRKTIKSLFTIQQKIWYSSALPKCKGKQESGSLLISCKRKEYDHYSGTYYDKLEEIPLASKGWTNNKARHDHFTVYPLPDNIEERHSFTEYGINRQIIDELKNYGIKNATEFQHRAIPTIQQGHHTLLAAETGCGKTISYLVPIIQKLVQTEQPKALNTPKVVVLVPNRELAYQIGDMAAKLGQPLGLSIKTIVGGRIKRNMENPTFEEVDIIVATTGALSKLSTVGIYKLGEVQSLVLDEADTLMDDSFQEKLEILIKRMSQAQLVLVSATLPKKVSDILVPYADNMQQVLSPRLHKPLLNITQKFFRITKSLKPTSLLKTVKTNKHPMLVFVNRNETCKWLAMYLRENGVPCANLSGDMNFAIRIEQWNQFVKGETNILAATDIGSRGLNTIQVRHVLNYDFPLYAADYIHRIGRVGRLGSHEDCLVTNFITNNEMEIKLLQQIELSIRKNQPLTNVDGNITKLLQQKIMRQTDDRARKQLLKGT</sequence>
<keyword evidence="1" id="KW-0547">Nucleotide-binding</keyword>
<dbReference type="SMART" id="SM00487">
    <property type="entry name" value="DEXDc"/>
    <property type="match status" value="1"/>
</dbReference>
<dbReference type="GO" id="GO:0004386">
    <property type="term" value="F:helicase activity"/>
    <property type="evidence" value="ECO:0007669"/>
    <property type="project" value="UniProtKB-KW"/>
</dbReference>
<accession>A0A9N9MH39</accession>
<proteinExistence type="predicted"/>
<dbReference type="EMBL" id="OU892278">
    <property type="protein sequence ID" value="CAG9764690.1"/>
    <property type="molecule type" value="Genomic_DNA"/>
</dbReference>
<protein>
    <recommendedName>
        <fullName evidence="9">RNA helicase</fullName>
    </recommendedName>
</protein>
<keyword evidence="2" id="KW-0378">Hydrolase</keyword>
<dbReference type="SUPFAM" id="SSF52540">
    <property type="entry name" value="P-loop containing nucleoside triphosphate hydrolases"/>
    <property type="match status" value="1"/>
</dbReference>
<dbReference type="PROSITE" id="PS51194">
    <property type="entry name" value="HELICASE_CTER"/>
    <property type="match status" value="1"/>
</dbReference>
<organism evidence="7 8">
    <name type="scientific">Ceutorhynchus assimilis</name>
    <name type="common">cabbage seed weevil</name>
    <dbReference type="NCBI Taxonomy" id="467358"/>
    <lineage>
        <taxon>Eukaryota</taxon>
        <taxon>Metazoa</taxon>
        <taxon>Ecdysozoa</taxon>
        <taxon>Arthropoda</taxon>
        <taxon>Hexapoda</taxon>
        <taxon>Insecta</taxon>
        <taxon>Pterygota</taxon>
        <taxon>Neoptera</taxon>
        <taxon>Endopterygota</taxon>
        <taxon>Coleoptera</taxon>
        <taxon>Polyphaga</taxon>
        <taxon>Cucujiformia</taxon>
        <taxon>Curculionidae</taxon>
        <taxon>Ceutorhynchinae</taxon>
        <taxon>Ceutorhynchus</taxon>
    </lineage>
</organism>
<dbReference type="InterPro" id="IPR001650">
    <property type="entry name" value="Helicase_C-like"/>
</dbReference>
<evidence type="ECO:0000313" key="7">
    <source>
        <dbReference type="EMBL" id="CAG9764690.1"/>
    </source>
</evidence>
<dbReference type="GO" id="GO:0005524">
    <property type="term" value="F:ATP binding"/>
    <property type="evidence" value="ECO:0007669"/>
    <property type="project" value="UniProtKB-KW"/>
</dbReference>
<dbReference type="Pfam" id="PF00271">
    <property type="entry name" value="Helicase_C"/>
    <property type="match status" value="1"/>
</dbReference>